<evidence type="ECO:0000313" key="3">
    <source>
        <dbReference type="Proteomes" id="UP001233172"/>
    </source>
</evidence>
<feature type="non-terminal residue" evidence="2">
    <location>
        <position position="50"/>
    </location>
</feature>
<sequence length="50" mass="5453">QKRGFRMNSASRVAHGYGKRGYQLPSSSSSGESQDQLESYTGLLEELSDG</sequence>
<accession>A0AAD8EVS3</accession>
<keyword evidence="3" id="KW-1185">Reference proteome</keyword>
<protein>
    <submittedName>
        <fullName evidence="2">Allatotropin-like peptide</fullName>
    </submittedName>
</protein>
<proteinExistence type="predicted"/>
<evidence type="ECO:0000256" key="1">
    <source>
        <dbReference type="SAM" id="MobiDB-lite"/>
    </source>
</evidence>
<reference evidence="2" key="1">
    <citation type="journal article" date="2023" name="PLoS Negl. Trop. Dis.">
        <title>A genome sequence for Biomphalaria pfeifferi, the major vector snail for the human-infecting parasite Schistosoma mansoni.</title>
        <authorList>
            <person name="Bu L."/>
            <person name="Lu L."/>
            <person name="Laidemitt M.R."/>
            <person name="Zhang S.M."/>
            <person name="Mutuku M."/>
            <person name="Mkoji G."/>
            <person name="Steinauer M."/>
            <person name="Loker E.S."/>
        </authorList>
    </citation>
    <scope>NUCLEOTIDE SEQUENCE</scope>
    <source>
        <strain evidence="2">KasaAsao</strain>
    </source>
</reference>
<feature type="non-terminal residue" evidence="2">
    <location>
        <position position="1"/>
    </location>
</feature>
<feature type="region of interest" description="Disordered" evidence="1">
    <location>
        <begin position="1"/>
        <end position="50"/>
    </location>
</feature>
<dbReference type="Proteomes" id="UP001233172">
    <property type="component" value="Unassembled WGS sequence"/>
</dbReference>
<evidence type="ECO:0000313" key="2">
    <source>
        <dbReference type="EMBL" id="KAK0041720.1"/>
    </source>
</evidence>
<name>A0AAD8EVS3_BIOPF</name>
<reference evidence="2" key="2">
    <citation type="submission" date="2023-04" db="EMBL/GenBank/DDBJ databases">
        <authorList>
            <person name="Bu L."/>
            <person name="Lu L."/>
            <person name="Laidemitt M.R."/>
            <person name="Zhang S.M."/>
            <person name="Mutuku M."/>
            <person name="Mkoji G."/>
            <person name="Steinauer M."/>
            <person name="Loker E.S."/>
        </authorList>
    </citation>
    <scope>NUCLEOTIDE SEQUENCE</scope>
    <source>
        <strain evidence="2">KasaAsao</strain>
        <tissue evidence="2">Whole Snail</tissue>
    </source>
</reference>
<organism evidence="2 3">
    <name type="scientific">Biomphalaria pfeifferi</name>
    <name type="common">Bloodfluke planorb</name>
    <name type="synonym">Freshwater snail</name>
    <dbReference type="NCBI Taxonomy" id="112525"/>
    <lineage>
        <taxon>Eukaryota</taxon>
        <taxon>Metazoa</taxon>
        <taxon>Spiralia</taxon>
        <taxon>Lophotrochozoa</taxon>
        <taxon>Mollusca</taxon>
        <taxon>Gastropoda</taxon>
        <taxon>Heterobranchia</taxon>
        <taxon>Euthyneura</taxon>
        <taxon>Panpulmonata</taxon>
        <taxon>Hygrophila</taxon>
        <taxon>Lymnaeoidea</taxon>
        <taxon>Planorbidae</taxon>
        <taxon>Biomphalaria</taxon>
    </lineage>
</organism>
<dbReference type="AlphaFoldDB" id="A0AAD8EVS3"/>
<comment type="caution">
    <text evidence="2">The sequence shown here is derived from an EMBL/GenBank/DDBJ whole genome shotgun (WGS) entry which is preliminary data.</text>
</comment>
<feature type="compositionally biased region" description="Low complexity" evidence="1">
    <location>
        <begin position="26"/>
        <end position="39"/>
    </location>
</feature>
<gene>
    <name evidence="2" type="ORF">Bpfe_028864</name>
</gene>
<dbReference type="EMBL" id="JASAOG010000264">
    <property type="protein sequence ID" value="KAK0041720.1"/>
    <property type="molecule type" value="Genomic_DNA"/>
</dbReference>